<evidence type="ECO:0000259" key="1">
    <source>
        <dbReference type="PROSITE" id="PS51819"/>
    </source>
</evidence>
<dbReference type="OrthoDB" id="9807407at2"/>
<keyword evidence="3" id="KW-1185">Reference proteome</keyword>
<evidence type="ECO:0000313" key="3">
    <source>
        <dbReference type="Proteomes" id="UP000245048"/>
    </source>
</evidence>
<dbReference type="SUPFAM" id="SSF54593">
    <property type="entry name" value="Glyoxalase/Bleomycin resistance protein/Dihydroxybiphenyl dioxygenase"/>
    <property type="match status" value="1"/>
</dbReference>
<dbReference type="Proteomes" id="UP000245048">
    <property type="component" value="Unassembled WGS sequence"/>
</dbReference>
<feature type="domain" description="VOC" evidence="1">
    <location>
        <begin position="1"/>
        <end position="126"/>
    </location>
</feature>
<dbReference type="InterPro" id="IPR004360">
    <property type="entry name" value="Glyas_Fos-R_dOase_dom"/>
</dbReference>
<reference evidence="3" key="1">
    <citation type="submission" date="2017-10" db="EMBL/GenBank/DDBJ databases">
        <authorList>
            <person name="Toshchakov S.V."/>
            <person name="Goeva M.A."/>
        </authorList>
    </citation>
    <scope>NUCLEOTIDE SEQUENCE [LARGE SCALE GENOMIC DNA]</scope>
    <source>
        <strain evidence="3">JR1/69-1-13</strain>
    </source>
</reference>
<dbReference type="PANTHER" id="PTHR35006">
    <property type="entry name" value="GLYOXALASE FAMILY PROTEIN (AFU_ORTHOLOGUE AFUA_5G14830)"/>
    <property type="match status" value="1"/>
</dbReference>
<dbReference type="Pfam" id="PF00903">
    <property type="entry name" value="Glyoxalase"/>
    <property type="match status" value="1"/>
</dbReference>
<dbReference type="EMBL" id="PDOA01000016">
    <property type="protein sequence ID" value="PWC27299.1"/>
    <property type="molecule type" value="Genomic_DNA"/>
</dbReference>
<comment type="caution">
    <text evidence="2">The sequence shown here is derived from an EMBL/GenBank/DDBJ whole genome shotgun (WGS) entry which is preliminary data.</text>
</comment>
<sequence length="132" mass="14023">MFDYATLGTSDLARALRFYDALLAPLGHVRRWTGEDGASWAVPQDPAAPFLYVGKPFDGGPATRGNGAMLAFRAPSTALVRELHRLALALGGTDEGAPGLRPRYAPDFYGAYARDPDGNKLAFVCRGPAALA</sequence>
<protein>
    <submittedName>
        <fullName evidence="2">Glyoxalase</fullName>
    </submittedName>
</protein>
<dbReference type="InterPro" id="IPR037523">
    <property type="entry name" value="VOC_core"/>
</dbReference>
<organism evidence="2 3">
    <name type="scientific">Teichococcus aestuarii</name>
    <dbReference type="NCBI Taxonomy" id="568898"/>
    <lineage>
        <taxon>Bacteria</taxon>
        <taxon>Pseudomonadati</taxon>
        <taxon>Pseudomonadota</taxon>
        <taxon>Alphaproteobacteria</taxon>
        <taxon>Acetobacterales</taxon>
        <taxon>Roseomonadaceae</taxon>
        <taxon>Roseomonas</taxon>
    </lineage>
</organism>
<dbReference type="PANTHER" id="PTHR35006:SF1">
    <property type="entry name" value="BLL2941 PROTEIN"/>
    <property type="match status" value="1"/>
</dbReference>
<dbReference type="RefSeq" id="WP_109518462.1">
    <property type="nucleotide sequence ID" value="NZ_PDOA01000016.1"/>
</dbReference>
<dbReference type="AlphaFoldDB" id="A0A2U1V073"/>
<dbReference type="CDD" id="cd07262">
    <property type="entry name" value="VOC_like"/>
    <property type="match status" value="1"/>
</dbReference>
<name>A0A2U1V073_9PROT</name>
<dbReference type="PROSITE" id="PS51819">
    <property type="entry name" value="VOC"/>
    <property type="match status" value="1"/>
</dbReference>
<gene>
    <name evidence="2" type="ORF">CR165_18650</name>
</gene>
<accession>A0A2U1V073</accession>
<proteinExistence type="predicted"/>
<dbReference type="InterPro" id="IPR029068">
    <property type="entry name" value="Glyas_Bleomycin-R_OHBP_Dase"/>
</dbReference>
<evidence type="ECO:0000313" key="2">
    <source>
        <dbReference type="EMBL" id="PWC27299.1"/>
    </source>
</evidence>
<dbReference type="Gene3D" id="3.10.180.10">
    <property type="entry name" value="2,3-Dihydroxybiphenyl 1,2-Dioxygenase, domain 1"/>
    <property type="match status" value="1"/>
</dbReference>